<evidence type="ECO:0000256" key="2">
    <source>
        <dbReference type="ARBA" id="ARBA00008100"/>
    </source>
</evidence>
<dbReference type="PANTHER" id="PTHR11164:SF0">
    <property type="entry name" value="GLUTAMATE--CYSTEINE LIGASE CATALYTIC SUBUNIT"/>
    <property type="match status" value="1"/>
</dbReference>
<evidence type="ECO:0000256" key="7">
    <source>
        <dbReference type="ARBA" id="ARBA00022840"/>
    </source>
</evidence>
<dbReference type="PANTHER" id="PTHR11164">
    <property type="entry name" value="GLUTAMATE CYSTEINE LIGASE"/>
    <property type="match status" value="1"/>
</dbReference>
<dbReference type="EC" id="6.3.2.2" evidence="3 10"/>
<proteinExistence type="inferred from homology"/>
<accession>A0A0X3PRB7</accession>
<evidence type="ECO:0000256" key="11">
    <source>
        <dbReference type="SAM" id="MobiDB-lite"/>
    </source>
</evidence>
<dbReference type="AlphaFoldDB" id="A0A0X3PRB7"/>
<comment type="pathway">
    <text evidence="1 10">Sulfur metabolism; glutathione biosynthesis; glutathione from L-cysteine and L-glutamate: step 1/2.</text>
</comment>
<evidence type="ECO:0000313" key="12">
    <source>
        <dbReference type="EMBL" id="JAP54473.1"/>
    </source>
</evidence>
<evidence type="ECO:0000256" key="4">
    <source>
        <dbReference type="ARBA" id="ARBA00022598"/>
    </source>
</evidence>
<dbReference type="GO" id="GO:0004357">
    <property type="term" value="F:glutamate-cysteine ligase activity"/>
    <property type="evidence" value="ECO:0007669"/>
    <property type="project" value="UniProtKB-UniRule"/>
</dbReference>
<dbReference type="GO" id="GO:0017109">
    <property type="term" value="C:glutamate-cysteine ligase complex"/>
    <property type="evidence" value="ECO:0007669"/>
    <property type="project" value="TreeGrafter"/>
</dbReference>
<organism evidence="12">
    <name type="scientific">Schistocephalus solidus</name>
    <name type="common">Tapeworm</name>
    <dbReference type="NCBI Taxonomy" id="70667"/>
    <lineage>
        <taxon>Eukaryota</taxon>
        <taxon>Metazoa</taxon>
        <taxon>Spiralia</taxon>
        <taxon>Lophotrochozoa</taxon>
        <taxon>Platyhelminthes</taxon>
        <taxon>Cestoda</taxon>
        <taxon>Eucestoda</taxon>
        <taxon>Diphyllobothriidea</taxon>
        <taxon>Diphyllobothriidae</taxon>
        <taxon>Schistocephalus</taxon>
    </lineage>
</organism>
<dbReference type="GO" id="GO:0005524">
    <property type="term" value="F:ATP binding"/>
    <property type="evidence" value="ECO:0007669"/>
    <property type="project" value="UniProtKB-UniRule"/>
</dbReference>
<sequence>MGLLTAGEPLSWAETKKYADFVRREGAKQFVRLWRKHLNSTGAALFWGDEIEYILVRIDPETKEASLLLMAAELLPYLQWEETHSPPGTPIEMLWRPEYAAYMIEGTPGKPFGHLPEYLNTVEYNMQRRRDLVQKRLPENCYIMCLTTFPRLGCPNFTYPPAPPTPNSGASRSIFYPENAIFGAHPRFKTLTRNIRERRGSKVAINLPIFRDVNTPNPFIEDLTLYHDGKDPSATSAALPDHVYLDAMGFGMGCCCLQVTFQGCCVSEARMLYDQLTTICPIVMALSAATPAIRGYLLDVDCRWGIISGAVDDRTEEERGVKPLKHDRFRIPKSRYDSVSSYISPEGGPYNDTDLVFDPEIYKYLRDEGIDELMSRHIAHLFIRDPISLFAEKVQPSSEDDTDHFENIQSTNWQSMRFKPPPANSDIGWRVEFRPMELQLTNFENAAFATFIVLLTRTILSLKLNFLIPISKVEANMKNAVKRDAVTQGRFYFRKGDLITTVASPLTTTDVCRTWQRNRSPNLQKGNSNARNQHADPEGTNHRHCFDSSVGIQRCQLGKIRPRDSYTMLSINEIINGCDSFPGLIPLIRHYMVMTEVDPNTAFSIHQYLTLIGKRASGELPTAASWMRQYIMNHPDYKQDSVVSAKVASDLVSQCLAVTSGHPDVTENPLLRGTSSSRTVPHPPAATLSAHASLHERRVQSVSLLAEVAASGEVIHENECGSEALLSEKAQNNRFHLVENDGVS</sequence>
<protein>
    <recommendedName>
        <fullName evidence="3 10">Glutamate--cysteine ligase</fullName>
        <ecNumber evidence="3 10">6.3.2.2</ecNumber>
    </recommendedName>
    <alternativeName>
        <fullName evidence="9 10">Gamma-ECS</fullName>
    </alternativeName>
    <alternativeName>
        <fullName evidence="8 10">Gamma-glutamylcysteine synthetase</fullName>
    </alternativeName>
</protein>
<dbReference type="UniPathway" id="UPA00142">
    <property type="reaction ID" value="UER00209"/>
</dbReference>
<keyword evidence="6 10" id="KW-0547">Nucleotide-binding</keyword>
<reference evidence="12" key="1">
    <citation type="submission" date="2016-01" db="EMBL/GenBank/DDBJ databases">
        <title>Reference transcriptome for the parasite Schistocephalus solidus: insights into the molecular evolution of parasitism.</title>
        <authorList>
            <person name="Hebert F.O."/>
            <person name="Grambauer S."/>
            <person name="Barber I."/>
            <person name="Landry C.R."/>
            <person name="Aubin-Horth N."/>
        </authorList>
    </citation>
    <scope>NUCLEOTIDE SEQUENCE</scope>
</reference>
<dbReference type="EMBL" id="GEEE01008752">
    <property type="protein sequence ID" value="JAP54473.1"/>
    <property type="molecule type" value="Transcribed_RNA"/>
</dbReference>
<evidence type="ECO:0000256" key="8">
    <source>
        <dbReference type="ARBA" id="ARBA00030585"/>
    </source>
</evidence>
<evidence type="ECO:0000256" key="3">
    <source>
        <dbReference type="ARBA" id="ARBA00012220"/>
    </source>
</evidence>
<evidence type="ECO:0000256" key="9">
    <source>
        <dbReference type="ARBA" id="ARBA00032122"/>
    </source>
</evidence>
<feature type="compositionally biased region" description="Polar residues" evidence="11">
    <location>
        <begin position="518"/>
        <end position="532"/>
    </location>
</feature>
<feature type="region of interest" description="Disordered" evidence="11">
    <location>
        <begin position="518"/>
        <end position="542"/>
    </location>
</feature>
<gene>
    <name evidence="12" type="ORF">TR99893</name>
</gene>
<dbReference type="InterPro" id="IPR004308">
    <property type="entry name" value="GCS"/>
</dbReference>
<keyword evidence="5 10" id="KW-0317">Glutathione biosynthesis</keyword>
<evidence type="ECO:0000256" key="5">
    <source>
        <dbReference type="ARBA" id="ARBA00022684"/>
    </source>
</evidence>
<dbReference type="InterPro" id="IPR014746">
    <property type="entry name" value="Gln_synth/guanido_kin_cat_dom"/>
</dbReference>
<evidence type="ECO:0000256" key="1">
    <source>
        <dbReference type="ARBA" id="ARBA00005006"/>
    </source>
</evidence>
<name>A0A0X3PRB7_SCHSO</name>
<comment type="catalytic activity">
    <reaction evidence="10">
        <text>L-cysteine + L-glutamate + ATP = gamma-L-glutamyl-L-cysteine + ADP + phosphate + H(+)</text>
        <dbReference type="Rhea" id="RHEA:13285"/>
        <dbReference type="ChEBI" id="CHEBI:15378"/>
        <dbReference type="ChEBI" id="CHEBI:29985"/>
        <dbReference type="ChEBI" id="CHEBI:30616"/>
        <dbReference type="ChEBI" id="CHEBI:35235"/>
        <dbReference type="ChEBI" id="CHEBI:43474"/>
        <dbReference type="ChEBI" id="CHEBI:58173"/>
        <dbReference type="ChEBI" id="CHEBI:456216"/>
        <dbReference type="EC" id="6.3.2.2"/>
    </reaction>
</comment>
<evidence type="ECO:0000256" key="6">
    <source>
        <dbReference type="ARBA" id="ARBA00022741"/>
    </source>
</evidence>
<comment type="similarity">
    <text evidence="2 10">Belongs to the glutamate--cysteine ligase type 3 family.</text>
</comment>
<evidence type="ECO:0000256" key="10">
    <source>
        <dbReference type="RuleBase" id="RU367135"/>
    </source>
</evidence>
<dbReference type="Gene3D" id="3.30.590.50">
    <property type="match status" value="2"/>
</dbReference>
<feature type="compositionally biased region" description="Basic and acidic residues" evidence="11">
    <location>
        <begin position="533"/>
        <end position="542"/>
    </location>
</feature>
<dbReference type="Pfam" id="PF03074">
    <property type="entry name" value="GCS"/>
    <property type="match status" value="1"/>
</dbReference>
<dbReference type="SUPFAM" id="SSF55931">
    <property type="entry name" value="Glutamine synthetase/guanido kinase"/>
    <property type="match status" value="1"/>
</dbReference>
<dbReference type="GO" id="GO:0006750">
    <property type="term" value="P:glutathione biosynthetic process"/>
    <property type="evidence" value="ECO:0007669"/>
    <property type="project" value="UniProtKB-UniRule"/>
</dbReference>
<keyword evidence="4 10" id="KW-0436">Ligase</keyword>
<dbReference type="Gene3D" id="1.10.8.960">
    <property type="match status" value="1"/>
</dbReference>
<dbReference type="FunFam" id="3.30.590.50:FF:000002">
    <property type="entry name" value="Glutamate--cysteine ligase catalytic subunit"/>
    <property type="match status" value="1"/>
</dbReference>
<keyword evidence="7 10" id="KW-0067">ATP-binding</keyword>